<dbReference type="InterPro" id="IPR038694">
    <property type="entry name" value="DUF427_sf"/>
</dbReference>
<evidence type="ECO:0000313" key="2">
    <source>
        <dbReference type="EMBL" id="SMX24785.1"/>
    </source>
</evidence>
<dbReference type="EMBL" id="FXXQ01000010">
    <property type="protein sequence ID" value="SMX24785.1"/>
    <property type="molecule type" value="Genomic_DNA"/>
</dbReference>
<sequence length="114" mass="12432">MAKHITISKADGTWVVRAGGAVLAESQNALELTEDGYGPVIYFPRDDIAMDFLDVSERTSHCPHRGDASYFSIITKSTTIQDAAWSYENPNEGMREIAGHLAFNGGDQVAVEQV</sequence>
<dbReference type="RefSeq" id="WP_093974992.1">
    <property type="nucleotide sequence ID" value="NZ_FXXQ01000010.1"/>
</dbReference>
<dbReference type="PANTHER" id="PTHR34310:SF9">
    <property type="entry name" value="BLR5716 PROTEIN"/>
    <property type="match status" value="1"/>
</dbReference>
<evidence type="ECO:0000313" key="3">
    <source>
        <dbReference type="Proteomes" id="UP000201838"/>
    </source>
</evidence>
<organism evidence="2 3">
    <name type="scientific">Boseongicola aestuarii</name>
    <dbReference type="NCBI Taxonomy" id="1470561"/>
    <lineage>
        <taxon>Bacteria</taxon>
        <taxon>Pseudomonadati</taxon>
        <taxon>Pseudomonadota</taxon>
        <taxon>Alphaproteobacteria</taxon>
        <taxon>Rhodobacterales</taxon>
        <taxon>Paracoccaceae</taxon>
        <taxon>Boseongicola</taxon>
    </lineage>
</organism>
<accession>A0A238J3P4</accession>
<dbReference type="InterPro" id="IPR007361">
    <property type="entry name" value="DUF427"/>
</dbReference>
<evidence type="ECO:0000259" key="1">
    <source>
        <dbReference type="Pfam" id="PF04248"/>
    </source>
</evidence>
<dbReference type="AlphaFoldDB" id="A0A238J3P4"/>
<keyword evidence="3" id="KW-1185">Reference proteome</keyword>
<feature type="domain" description="DUF427" evidence="1">
    <location>
        <begin position="15"/>
        <end position="104"/>
    </location>
</feature>
<dbReference type="Pfam" id="PF04248">
    <property type="entry name" value="NTP_transf_9"/>
    <property type="match status" value="1"/>
</dbReference>
<dbReference type="Proteomes" id="UP000201838">
    <property type="component" value="Unassembled WGS sequence"/>
</dbReference>
<gene>
    <name evidence="2" type="ORF">BOA8489_02914</name>
</gene>
<name>A0A238J3P4_9RHOB</name>
<protein>
    <recommendedName>
        <fullName evidence="1">DUF427 domain-containing protein</fullName>
    </recommendedName>
</protein>
<dbReference type="PANTHER" id="PTHR34310">
    <property type="entry name" value="DUF427 DOMAIN PROTEIN (AFU_ORTHOLOGUE AFUA_3G02220)"/>
    <property type="match status" value="1"/>
</dbReference>
<proteinExistence type="predicted"/>
<dbReference type="Gene3D" id="2.170.150.40">
    <property type="entry name" value="Domain of unknown function (DUF427)"/>
    <property type="match status" value="1"/>
</dbReference>
<dbReference type="OrthoDB" id="9815163at2"/>
<reference evidence="3" key="1">
    <citation type="submission" date="2017-05" db="EMBL/GenBank/DDBJ databases">
        <authorList>
            <person name="Rodrigo-Torres L."/>
            <person name="Arahal R. D."/>
            <person name="Lucena T."/>
        </authorList>
    </citation>
    <scope>NUCLEOTIDE SEQUENCE [LARGE SCALE GENOMIC DNA]</scope>
    <source>
        <strain evidence="3">CECT 8489</strain>
    </source>
</reference>